<dbReference type="InterPro" id="IPR016177">
    <property type="entry name" value="DNA-bd_dom_sf"/>
</dbReference>
<comment type="subcellular location">
    <subcellularLocation>
        <location evidence="1">Nucleus</location>
    </subcellularLocation>
</comment>
<evidence type="ECO:0000256" key="5">
    <source>
        <dbReference type="ARBA" id="ARBA00023242"/>
    </source>
</evidence>
<keyword evidence="2" id="KW-0805">Transcription regulation</keyword>
<reference evidence="8" key="1">
    <citation type="submission" date="2023-10" db="EMBL/GenBank/DDBJ databases">
        <title>Chromosome-level genome of the transformable northern wattle, Acacia crassicarpa.</title>
        <authorList>
            <person name="Massaro I."/>
            <person name="Sinha N.R."/>
            <person name="Poethig S."/>
            <person name="Leichty A.R."/>
        </authorList>
    </citation>
    <scope>NUCLEOTIDE SEQUENCE</scope>
    <source>
        <strain evidence="8">Acra3RX</strain>
        <tissue evidence="8">Leaf</tissue>
    </source>
</reference>
<dbReference type="Gene3D" id="3.30.730.10">
    <property type="entry name" value="AP2/ERF domain"/>
    <property type="match status" value="1"/>
</dbReference>
<evidence type="ECO:0000313" key="9">
    <source>
        <dbReference type="Proteomes" id="UP001293593"/>
    </source>
</evidence>
<evidence type="ECO:0000256" key="6">
    <source>
        <dbReference type="SAM" id="MobiDB-lite"/>
    </source>
</evidence>
<feature type="region of interest" description="Disordered" evidence="6">
    <location>
        <begin position="74"/>
        <end position="105"/>
    </location>
</feature>
<evidence type="ECO:0000256" key="4">
    <source>
        <dbReference type="ARBA" id="ARBA00023163"/>
    </source>
</evidence>
<feature type="region of interest" description="Disordered" evidence="6">
    <location>
        <begin position="163"/>
        <end position="221"/>
    </location>
</feature>
<dbReference type="SMART" id="SM00380">
    <property type="entry name" value="AP2"/>
    <property type="match status" value="1"/>
</dbReference>
<feature type="compositionally biased region" description="Basic and acidic residues" evidence="6">
    <location>
        <begin position="197"/>
        <end position="210"/>
    </location>
</feature>
<keyword evidence="5" id="KW-0539">Nucleus</keyword>
<dbReference type="InterPro" id="IPR036955">
    <property type="entry name" value="AP2/ERF_dom_sf"/>
</dbReference>
<evidence type="ECO:0000256" key="3">
    <source>
        <dbReference type="ARBA" id="ARBA00023125"/>
    </source>
</evidence>
<dbReference type="Pfam" id="PF00847">
    <property type="entry name" value="AP2"/>
    <property type="match status" value="1"/>
</dbReference>
<gene>
    <name evidence="8" type="ORF">QN277_028359</name>
</gene>
<dbReference type="Proteomes" id="UP001293593">
    <property type="component" value="Unassembled WGS sequence"/>
</dbReference>
<keyword evidence="3" id="KW-0238">DNA-binding</keyword>
<dbReference type="EMBL" id="JAWXYG010000009">
    <property type="protein sequence ID" value="KAK4262857.1"/>
    <property type="molecule type" value="Genomic_DNA"/>
</dbReference>
<feature type="domain" description="AP2/ERF" evidence="7">
    <location>
        <begin position="105"/>
        <end position="162"/>
    </location>
</feature>
<keyword evidence="4" id="KW-0804">Transcription</keyword>
<dbReference type="InterPro" id="IPR050913">
    <property type="entry name" value="AP2/ERF_ERF"/>
</dbReference>
<dbReference type="SUPFAM" id="SSF54171">
    <property type="entry name" value="DNA-binding domain"/>
    <property type="match status" value="1"/>
</dbReference>
<dbReference type="PRINTS" id="PR00367">
    <property type="entry name" value="ETHRSPELEMNT"/>
</dbReference>
<dbReference type="GO" id="GO:0005634">
    <property type="term" value="C:nucleus"/>
    <property type="evidence" value="ECO:0007669"/>
    <property type="project" value="UniProtKB-SubCell"/>
</dbReference>
<evidence type="ECO:0000256" key="1">
    <source>
        <dbReference type="ARBA" id="ARBA00004123"/>
    </source>
</evidence>
<accession>A0AAE1J2Y5</accession>
<sequence length="299" mass="33460">MTAHSIRYTHHTKLVSPEEQRRLCGGMEYPRVVRICVTDGDATDSSSDEEGGAVTRHRGRRFVNEITITQNDDAANRPESQCRKNNRSRGMGGRRAMKASSAGKKFRGVRQRPWGKWAAEIRDPLRRVRLWLGTYETAEEAAMVYDKAAIELRGAEALTNFITPPGKDCEEERKLGSPKSVLQSQSGNLLEEVESVTTKDDTISECRDESPSSSSASGVPENLSEFPADIFDFQTSLPDLLDETNITESIYSDAAWVSPTENFDLGFDFEPGFGFSNWRRDDYFQDIGDLFVTDPLVAL</sequence>
<dbReference type="PANTHER" id="PTHR31194:SF140">
    <property type="entry name" value="ETHYLENE-RESPONSIVE TRANSCRIPTION FACTOR CRF2"/>
    <property type="match status" value="1"/>
</dbReference>
<comment type="caution">
    <text evidence="8">The sequence shown here is derived from an EMBL/GenBank/DDBJ whole genome shotgun (WGS) entry which is preliminary data.</text>
</comment>
<evidence type="ECO:0000313" key="8">
    <source>
        <dbReference type="EMBL" id="KAK4262857.1"/>
    </source>
</evidence>
<dbReference type="AlphaFoldDB" id="A0AAE1J2Y5"/>
<dbReference type="PANTHER" id="PTHR31194">
    <property type="entry name" value="SHN SHINE , DNA BINDING / TRANSCRIPTION FACTOR"/>
    <property type="match status" value="1"/>
</dbReference>
<evidence type="ECO:0000256" key="2">
    <source>
        <dbReference type="ARBA" id="ARBA00023015"/>
    </source>
</evidence>
<dbReference type="GO" id="GO:0003677">
    <property type="term" value="F:DNA binding"/>
    <property type="evidence" value="ECO:0007669"/>
    <property type="project" value="UniProtKB-KW"/>
</dbReference>
<dbReference type="FunFam" id="3.30.730.10:FF:000001">
    <property type="entry name" value="Ethylene-responsive transcription factor 2"/>
    <property type="match status" value="1"/>
</dbReference>
<evidence type="ECO:0000259" key="7">
    <source>
        <dbReference type="PROSITE" id="PS51032"/>
    </source>
</evidence>
<dbReference type="InterPro" id="IPR001471">
    <property type="entry name" value="AP2/ERF_dom"/>
</dbReference>
<protein>
    <recommendedName>
        <fullName evidence="7">AP2/ERF domain-containing protein</fullName>
    </recommendedName>
</protein>
<dbReference type="GO" id="GO:0003700">
    <property type="term" value="F:DNA-binding transcription factor activity"/>
    <property type="evidence" value="ECO:0007669"/>
    <property type="project" value="InterPro"/>
</dbReference>
<dbReference type="PROSITE" id="PS51032">
    <property type="entry name" value="AP2_ERF"/>
    <property type="match status" value="1"/>
</dbReference>
<keyword evidence="9" id="KW-1185">Reference proteome</keyword>
<dbReference type="CDD" id="cd00018">
    <property type="entry name" value="AP2"/>
    <property type="match status" value="1"/>
</dbReference>
<organism evidence="8 9">
    <name type="scientific">Acacia crassicarpa</name>
    <name type="common">northern wattle</name>
    <dbReference type="NCBI Taxonomy" id="499986"/>
    <lineage>
        <taxon>Eukaryota</taxon>
        <taxon>Viridiplantae</taxon>
        <taxon>Streptophyta</taxon>
        <taxon>Embryophyta</taxon>
        <taxon>Tracheophyta</taxon>
        <taxon>Spermatophyta</taxon>
        <taxon>Magnoliopsida</taxon>
        <taxon>eudicotyledons</taxon>
        <taxon>Gunneridae</taxon>
        <taxon>Pentapetalae</taxon>
        <taxon>rosids</taxon>
        <taxon>fabids</taxon>
        <taxon>Fabales</taxon>
        <taxon>Fabaceae</taxon>
        <taxon>Caesalpinioideae</taxon>
        <taxon>mimosoid clade</taxon>
        <taxon>Acacieae</taxon>
        <taxon>Acacia</taxon>
    </lineage>
</organism>
<name>A0AAE1J2Y5_9FABA</name>
<proteinExistence type="predicted"/>